<dbReference type="GeneID" id="54585326"/>
<gene>
    <name evidence="2" type="ORF">BU26DRAFT_549438</name>
</gene>
<dbReference type="EMBL" id="ML987193">
    <property type="protein sequence ID" value="KAF2250742.1"/>
    <property type="molecule type" value="Genomic_DNA"/>
</dbReference>
<accession>A0A6A6ILQ4</accession>
<organism evidence="2 3">
    <name type="scientific">Trematosphaeria pertusa</name>
    <dbReference type="NCBI Taxonomy" id="390896"/>
    <lineage>
        <taxon>Eukaryota</taxon>
        <taxon>Fungi</taxon>
        <taxon>Dikarya</taxon>
        <taxon>Ascomycota</taxon>
        <taxon>Pezizomycotina</taxon>
        <taxon>Dothideomycetes</taxon>
        <taxon>Pleosporomycetidae</taxon>
        <taxon>Pleosporales</taxon>
        <taxon>Massarineae</taxon>
        <taxon>Trematosphaeriaceae</taxon>
        <taxon>Trematosphaeria</taxon>
    </lineage>
</organism>
<feature type="region of interest" description="Disordered" evidence="1">
    <location>
        <begin position="285"/>
        <end position="304"/>
    </location>
</feature>
<keyword evidence="3" id="KW-1185">Reference proteome</keyword>
<dbReference type="RefSeq" id="XP_033685746.1">
    <property type="nucleotide sequence ID" value="XM_033831996.1"/>
</dbReference>
<dbReference type="InterPro" id="IPR029058">
    <property type="entry name" value="AB_hydrolase_fold"/>
</dbReference>
<evidence type="ECO:0000256" key="1">
    <source>
        <dbReference type="SAM" id="MobiDB-lite"/>
    </source>
</evidence>
<protein>
    <recommendedName>
        <fullName evidence="4">Alpha/beta-hydrolase</fullName>
    </recommendedName>
</protein>
<reference evidence="2" key="1">
    <citation type="journal article" date="2020" name="Stud. Mycol.">
        <title>101 Dothideomycetes genomes: a test case for predicting lifestyles and emergence of pathogens.</title>
        <authorList>
            <person name="Haridas S."/>
            <person name="Albert R."/>
            <person name="Binder M."/>
            <person name="Bloem J."/>
            <person name="Labutti K."/>
            <person name="Salamov A."/>
            <person name="Andreopoulos B."/>
            <person name="Baker S."/>
            <person name="Barry K."/>
            <person name="Bills G."/>
            <person name="Bluhm B."/>
            <person name="Cannon C."/>
            <person name="Castanera R."/>
            <person name="Culley D."/>
            <person name="Daum C."/>
            <person name="Ezra D."/>
            <person name="Gonzalez J."/>
            <person name="Henrissat B."/>
            <person name="Kuo A."/>
            <person name="Liang C."/>
            <person name="Lipzen A."/>
            <person name="Lutzoni F."/>
            <person name="Magnuson J."/>
            <person name="Mondo S."/>
            <person name="Nolan M."/>
            <person name="Ohm R."/>
            <person name="Pangilinan J."/>
            <person name="Park H.-J."/>
            <person name="Ramirez L."/>
            <person name="Alfaro M."/>
            <person name="Sun H."/>
            <person name="Tritt A."/>
            <person name="Yoshinaga Y."/>
            <person name="Zwiers L.-H."/>
            <person name="Turgeon B."/>
            <person name="Goodwin S."/>
            <person name="Spatafora J."/>
            <person name="Crous P."/>
            <person name="Grigoriev I."/>
        </authorList>
    </citation>
    <scope>NUCLEOTIDE SEQUENCE</scope>
    <source>
        <strain evidence="2">CBS 122368</strain>
    </source>
</reference>
<dbReference type="SUPFAM" id="SSF53474">
    <property type="entry name" value="alpha/beta-Hydrolases"/>
    <property type="match status" value="1"/>
</dbReference>
<evidence type="ECO:0000313" key="2">
    <source>
        <dbReference type="EMBL" id="KAF2250742.1"/>
    </source>
</evidence>
<dbReference type="OrthoDB" id="5354320at2759"/>
<name>A0A6A6ILQ4_9PLEO</name>
<dbReference type="Proteomes" id="UP000800094">
    <property type="component" value="Unassembled WGS sequence"/>
</dbReference>
<evidence type="ECO:0000313" key="3">
    <source>
        <dbReference type="Proteomes" id="UP000800094"/>
    </source>
</evidence>
<dbReference type="Gene3D" id="3.40.50.1820">
    <property type="entry name" value="alpha/beta hydrolase"/>
    <property type="match status" value="1"/>
</dbReference>
<sequence length="304" mass="33875">MARRQEAEQSLRKITAGFIEKLTPVLFAPISIQQFPDDADELKSVVVKALDDLAPGKERIGDFSIDDVNVQWTSFKLSGQEKETEPSISEREKYEGMVKDATSDIVVLYAHGDSSGGNLVLSLLALLRHIRDHNNGRVQFQGQLIDVPLPAGIATLSPHCDHTMSFVDIAPSWSAAGLPPMFFACGQEKLTDEAHYLSRRAAKAGTKVQFSQYDVLPHNFTVYFPKLSHSIHVLHRWGSFCREVVQNPSGLKSERIRYAADDVKFQGAELDLLVSLDEMDRKSKMQEKVAKRNPWTGPAETGLL</sequence>
<dbReference type="AlphaFoldDB" id="A0A6A6ILQ4"/>
<proteinExistence type="predicted"/>
<evidence type="ECO:0008006" key="4">
    <source>
        <dbReference type="Google" id="ProtNLM"/>
    </source>
</evidence>